<evidence type="ECO:0000256" key="2">
    <source>
        <dbReference type="ARBA" id="ARBA00009320"/>
    </source>
</evidence>
<dbReference type="OrthoDB" id="1732691at2759"/>
<dbReference type="PANTHER" id="PTHR11825:SF44">
    <property type="entry name" value="BRANCHED-CHAIN-AMINO-ACID AMINOTRANSFERASE"/>
    <property type="match status" value="1"/>
</dbReference>
<dbReference type="Pfam" id="PF01063">
    <property type="entry name" value="Aminotran_4"/>
    <property type="match status" value="1"/>
</dbReference>
<comment type="catalytic activity">
    <reaction evidence="11">
        <text>L-valine + 2-oxoglutarate = 3-methyl-2-oxobutanoate + L-glutamate</text>
        <dbReference type="Rhea" id="RHEA:24813"/>
        <dbReference type="ChEBI" id="CHEBI:11851"/>
        <dbReference type="ChEBI" id="CHEBI:16810"/>
        <dbReference type="ChEBI" id="CHEBI:29985"/>
        <dbReference type="ChEBI" id="CHEBI:57762"/>
        <dbReference type="EC" id="2.6.1.42"/>
    </reaction>
</comment>
<evidence type="ECO:0000256" key="10">
    <source>
        <dbReference type="RuleBase" id="RU004516"/>
    </source>
</evidence>
<dbReference type="Proteomes" id="UP000078348">
    <property type="component" value="Unassembled WGS sequence"/>
</dbReference>
<dbReference type="PANTHER" id="PTHR11825">
    <property type="entry name" value="SUBGROUP IIII AMINOTRANSFERASE"/>
    <property type="match status" value="1"/>
</dbReference>
<keyword evidence="7 11" id="KW-0100">Branched-chain amino acid biosynthesis</keyword>
<evidence type="ECO:0000256" key="9">
    <source>
        <dbReference type="RuleBase" id="RU004106"/>
    </source>
</evidence>
<dbReference type="GO" id="GO:0052656">
    <property type="term" value="F:L-isoleucine-2-oxoglutarate transaminase activity"/>
    <property type="evidence" value="ECO:0007669"/>
    <property type="project" value="RHEA"/>
</dbReference>
<evidence type="ECO:0000256" key="1">
    <source>
        <dbReference type="ARBA" id="ARBA00001933"/>
    </source>
</evidence>
<dbReference type="NCBIfam" id="TIGR01123">
    <property type="entry name" value="ilvE_II"/>
    <property type="match status" value="1"/>
</dbReference>
<keyword evidence="6 10" id="KW-0663">Pyridoxal phosphate</keyword>
<evidence type="ECO:0000313" key="12">
    <source>
        <dbReference type="EMBL" id="OAO12529.1"/>
    </source>
</evidence>
<dbReference type="PROSITE" id="PS00770">
    <property type="entry name" value="AA_TRANSFER_CLASS_4"/>
    <property type="match status" value="1"/>
</dbReference>
<comment type="catalytic activity">
    <reaction evidence="11">
        <text>L-leucine + 2-oxoglutarate = 4-methyl-2-oxopentanoate + L-glutamate</text>
        <dbReference type="Rhea" id="RHEA:18321"/>
        <dbReference type="ChEBI" id="CHEBI:16810"/>
        <dbReference type="ChEBI" id="CHEBI:17865"/>
        <dbReference type="ChEBI" id="CHEBI:29985"/>
        <dbReference type="ChEBI" id="CHEBI:57427"/>
        <dbReference type="EC" id="2.6.1.42"/>
    </reaction>
</comment>
<dbReference type="InterPro" id="IPR001544">
    <property type="entry name" value="Aminotrans_IV"/>
</dbReference>
<evidence type="ECO:0000256" key="3">
    <source>
        <dbReference type="ARBA" id="ARBA00022576"/>
    </source>
</evidence>
<sequence>MAFSIASKMMMSKSSVLARSFSAAKTNIIVERTKNPKTKVPNEKLGFGKVLSDHMLEIDYDGQKWTTPRIVPYHNLSLDPATSVFHYATECFEGMKAYRDKEGHVRMFRPMENVLRMNSSIERLCLPPLDPKTHLEAIEELVRVDKDWIPRGKGYSLYIRPTCIATDVFLGVHPSKTCKVYTICSPSGPYYATGFKPIKLVADEDHVRAWPGGHGAYKLGANYAPTILPAHEWEKKGYSQLLGIGPNGMIMEGGAMNIFFFWVNEQGEKELITCPLNGLILPGITRKSILQLARKWNEFKVSERVFTIHEIEKAAAEHRLLECFTSGTAAVCGSINGILYKGKMIDIPLDPKDPSKPAGPVTQRVYDELTGIQLGELPNPFPEDPWSVVVA</sequence>
<dbReference type="AlphaFoldDB" id="A0A196S964"/>
<evidence type="ECO:0000256" key="8">
    <source>
        <dbReference type="PIRSR" id="PIRSR006468-1"/>
    </source>
</evidence>
<comment type="caution">
    <text evidence="12">The sequence shown here is derived from an EMBL/GenBank/DDBJ whole genome shotgun (WGS) entry which is preliminary data.</text>
</comment>
<dbReference type="InterPro" id="IPR043132">
    <property type="entry name" value="BCAT-like_C"/>
</dbReference>
<dbReference type="InterPro" id="IPR043131">
    <property type="entry name" value="BCAT-like_N"/>
</dbReference>
<evidence type="ECO:0000256" key="4">
    <source>
        <dbReference type="ARBA" id="ARBA00022605"/>
    </source>
</evidence>
<dbReference type="InterPro" id="IPR018300">
    <property type="entry name" value="Aminotrans_IV_CS"/>
</dbReference>
<keyword evidence="3 11" id="KW-0032">Aminotransferase</keyword>
<keyword evidence="4 11" id="KW-0028">Amino-acid biosynthesis</keyword>
<evidence type="ECO:0000256" key="5">
    <source>
        <dbReference type="ARBA" id="ARBA00022679"/>
    </source>
</evidence>
<dbReference type="Gene3D" id="3.20.10.10">
    <property type="entry name" value="D-amino Acid Aminotransferase, subunit A, domain 2"/>
    <property type="match status" value="1"/>
</dbReference>
<organism evidence="12 13">
    <name type="scientific">Blastocystis sp. subtype 1 (strain ATCC 50177 / NandII)</name>
    <dbReference type="NCBI Taxonomy" id="478820"/>
    <lineage>
        <taxon>Eukaryota</taxon>
        <taxon>Sar</taxon>
        <taxon>Stramenopiles</taxon>
        <taxon>Bigyra</taxon>
        <taxon>Opalozoa</taxon>
        <taxon>Opalinata</taxon>
        <taxon>Blastocystidae</taxon>
        <taxon>Blastocystis</taxon>
    </lineage>
</organism>
<dbReference type="PIRSF" id="PIRSF006468">
    <property type="entry name" value="BCAT1"/>
    <property type="match status" value="1"/>
</dbReference>
<proteinExistence type="inferred from homology"/>
<keyword evidence="5 11" id="KW-0808">Transferase</keyword>
<evidence type="ECO:0000256" key="11">
    <source>
        <dbReference type="RuleBase" id="RU004517"/>
    </source>
</evidence>
<feature type="modified residue" description="N6-(pyridoxal phosphate)lysine" evidence="8">
    <location>
        <position position="218"/>
    </location>
</feature>
<gene>
    <name evidence="12" type="ORF">AV274_5797</name>
</gene>
<comment type="similarity">
    <text evidence="2 9">Belongs to the class-IV pyridoxal-phosphate-dependent aminotransferase family.</text>
</comment>
<accession>A0A196S964</accession>
<name>A0A196S964_BLAHN</name>
<dbReference type="EMBL" id="LXWW01000541">
    <property type="protein sequence ID" value="OAO12529.1"/>
    <property type="molecule type" value="Genomic_DNA"/>
</dbReference>
<keyword evidence="13" id="KW-1185">Reference proteome</keyword>
<protein>
    <recommendedName>
        <fullName evidence="11">Branched-chain-amino-acid aminotransferase</fullName>
        <ecNumber evidence="11">2.6.1.42</ecNumber>
    </recommendedName>
</protein>
<comment type="cofactor">
    <cofactor evidence="1 10">
        <name>pyridoxal 5'-phosphate</name>
        <dbReference type="ChEBI" id="CHEBI:597326"/>
    </cofactor>
</comment>
<dbReference type="InterPro" id="IPR036038">
    <property type="entry name" value="Aminotransferase-like"/>
</dbReference>
<dbReference type="GO" id="GO:0052654">
    <property type="term" value="F:L-leucine-2-oxoglutarate transaminase activity"/>
    <property type="evidence" value="ECO:0007669"/>
    <property type="project" value="RHEA"/>
</dbReference>
<dbReference type="GO" id="GO:0052655">
    <property type="term" value="F:L-valine-2-oxoglutarate transaminase activity"/>
    <property type="evidence" value="ECO:0007669"/>
    <property type="project" value="RHEA"/>
</dbReference>
<dbReference type="SUPFAM" id="SSF56752">
    <property type="entry name" value="D-aminoacid aminotransferase-like PLP-dependent enzymes"/>
    <property type="match status" value="1"/>
</dbReference>
<dbReference type="NCBIfam" id="NF009897">
    <property type="entry name" value="PRK13357.1"/>
    <property type="match status" value="1"/>
</dbReference>
<evidence type="ECO:0000256" key="7">
    <source>
        <dbReference type="ARBA" id="ARBA00023304"/>
    </source>
</evidence>
<dbReference type="Gene3D" id="3.30.470.10">
    <property type="match status" value="1"/>
</dbReference>
<comment type="catalytic activity">
    <reaction evidence="11">
        <text>L-isoleucine + 2-oxoglutarate = (S)-3-methyl-2-oxopentanoate + L-glutamate</text>
        <dbReference type="Rhea" id="RHEA:24801"/>
        <dbReference type="ChEBI" id="CHEBI:16810"/>
        <dbReference type="ChEBI" id="CHEBI:29985"/>
        <dbReference type="ChEBI" id="CHEBI:35146"/>
        <dbReference type="ChEBI" id="CHEBI:58045"/>
        <dbReference type="EC" id="2.6.1.42"/>
    </reaction>
</comment>
<dbReference type="EC" id="2.6.1.42" evidence="11"/>
<dbReference type="InterPro" id="IPR033939">
    <property type="entry name" value="BCAT_family"/>
</dbReference>
<reference evidence="12 13" key="1">
    <citation type="submission" date="2016-05" db="EMBL/GenBank/DDBJ databases">
        <title>Nuclear genome of Blastocystis sp. subtype 1 NandII.</title>
        <authorList>
            <person name="Gentekaki E."/>
            <person name="Curtis B."/>
            <person name="Stairs C."/>
            <person name="Eme L."/>
            <person name="Herman E."/>
            <person name="Klimes V."/>
            <person name="Arias M.C."/>
            <person name="Elias M."/>
            <person name="Hilliou F."/>
            <person name="Klute M."/>
            <person name="Malik S.-B."/>
            <person name="Pightling A."/>
            <person name="Rachubinski R."/>
            <person name="Salas D."/>
            <person name="Schlacht A."/>
            <person name="Suga H."/>
            <person name="Archibald J."/>
            <person name="Ball S.G."/>
            <person name="Clark G."/>
            <person name="Dacks J."/>
            <person name="Van Der Giezen M."/>
            <person name="Tsaousis A."/>
            <person name="Roger A."/>
        </authorList>
    </citation>
    <scope>NUCLEOTIDE SEQUENCE [LARGE SCALE GENOMIC DNA]</scope>
    <source>
        <strain evidence="13">ATCC 50177 / NandII</strain>
    </source>
</reference>
<dbReference type="InterPro" id="IPR005786">
    <property type="entry name" value="B_amino_transII"/>
</dbReference>
<dbReference type="STRING" id="478820.A0A196S964"/>
<dbReference type="CDD" id="cd01557">
    <property type="entry name" value="BCAT_beta_family"/>
    <property type="match status" value="1"/>
</dbReference>
<evidence type="ECO:0000256" key="6">
    <source>
        <dbReference type="ARBA" id="ARBA00022898"/>
    </source>
</evidence>
<dbReference type="GO" id="GO:0008652">
    <property type="term" value="P:amino acid biosynthetic process"/>
    <property type="evidence" value="ECO:0007669"/>
    <property type="project" value="UniProtKB-KW"/>
</dbReference>
<evidence type="ECO:0000313" key="13">
    <source>
        <dbReference type="Proteomes" id="UP000078348"/>
    </source>
</evidence>
<dbReference type="GO" id="GO:0009082">
    <property type="term" value="P:branched-chain amino acid biosynthetic process"/>
    <property type="evidence" value="ECO:0007669"/>
    <property type="project" value="UniProtKB-KW"/>
</dbReference>